<evidence type="ECO:0000259" key="5">
    <source>
        <dbReference type="PROSITE" id="PS00125"/>
    </source>
</evidence>
<keyword evidence="1" id="KW-0479">Metal-binding</keyword>
<dbReference type="AlphaFoldDB" id="A0A7J7M7E1"/>
<evidence type="ECO:0000256" key="4">
    <source>
        <dbReference type="RuleBase" id="RU004273"/>
    </source>
</evidence>
<organism evidence="6 7">
    <name type="scientific">Kingdonia uniflora</name>
    <dbReference type="NCBI Taxonomy" id="39325"/>
    <lineage>
        <taxon>Eukaryota</taxon>
        <taxon>Viridiplantae</taxon>
        <taxon>Streptophyta</taxon>
        <taxon>Embryophyta</taxon>
        <taxon>Tracheophyta</taxon>
        <taxon>Spermatophyta</taxon>
        <taxon>Magnoliopsida</taxon>
        <taxon>Ranunculales</taxon>
        <taxon>Circaeasteraceae</taxon>
        <taxon>Kingdonia</taxon>
    </lineage>
</organism>
<gene>
    <name evidence="6" type="ORF">GIB67_020777</name>
</gene>
<dbReference type="GO" id="GO:0046872">
    <property type="term" value="F:metal ion binding"/>
    <property type="evidence" value="ECO:0007669"/>
    <property type="project" value="UniProtKB-KW"/>
</dbReference>
<dbReference type="InterPro" id="IPR006186">
    <property type="entry name" value="Ser/Thr-sp_prot-phosphatase"/>
</dbReference>
<name>A0A7J7M7E1_9MAGN</name>
<evidence type="ECO:0000313" key="6">
    <source>
        <dbReference type="EMBL" id="KAF6150694.1"/>
    </source>
</evidence>
<dbReference type="PRINTS" id="PR00114">
    <property type="entry name" value="STPHPHTASE"/>
</dbReference>
<feature type="domain" description="Serine/threonine specific protein phosphatases" evidence="5">
    <location>
        <begin position="180"/>
        <end position="185"/>
    </location>
</feature>
<evidence type="ECO:0000313" key="7">
    <source>
        <dbReference type="Proteomes" id="UP000541444"/>
    </source>
</evidence>
<keyword evidence="2 4" id="KW-0378">Hydrolase</keyword>
<dbReference type="EC" id="3.1.3.16" evidence="4"/>
<dbReference type="GO" id="GO:0004722">
    <property type="term" value="F:protein serine/threonine phosphatase activity"/>
    <property type="evidence" value="ECO:0007669"/>
    <property type="project" value="UniProtKB-EC"/>
</dbReference>
<comment type="similarity">
    <text evidence="4">Belongs to the PPP phosphatase family.</text>
</comment>
<dbReference type="PROSITE" id="PS00125">
    <property type="entry name" value="SER_THR_PHOSPHATASE"/>
    <property type="match status" value="1"/>
</dbReference>
<keyword evidence="3" id="KW-0464">Manganese</keyword>
<dbReference type="Gene3D" id="3.60.21.10">
    <property type="match status" value="2"/>
</dbReference>
<sequence>MDLDLWISKVKEGQHLMEDELQLLCEYVKEILIEESNVQPVNSPVTVCGDIHGQFHDLMKLFQTGGHVPETNYIFMGDFVDRGYNSLEVFTILLLLKASGMCELSIVKSIPLWFLRGLVCCYEVVSSFYINLSKNKTMGIVDVPNLNSLAETLGCGVETLSSIYFGLPLGAKYPANITLLRGNHESRQLTQNSVVHRGFATPAAPIIEAKVYGFYDECQRKYGNANAWRYCTDVFDYLTLSALIDGTVLCVHGGLSPDVRTIDQMRVIERNCEIPHEGPFCDLMWSDPEDIETWAVSPRGAGWLFGSRVTSEFNHINNLDLVCRAHQLVQEGLKYMFQDKGLVTVWSAPNYCYRCGNVASILSFNENMEREVKFFTETEENNQMRGPRTGVPYFL</sequence>
<dbReference type="CDD" id="cd07415">
    <property type="entry name" value="MPP_PP2A_PP4_PP6"/>
    <property type="match status" value="1"/>
</dbReference>
<proteinExistence type="inferred from homology"/>
<keyword evidence="7" id="KW-1185">Reference proteome</keyword>
<dbReference type="Proteomes" id="UP000541444">
    <property type="component" value="Unassembled WGS sequence"/>
</dbReference>
<evidence type="ECO:0000256" key="1">
    <source>
        <dbReference type="ARBA" id="ARBA00022723"/>
    </source>
</evidence>
<dbReference type="InterPro" id="IPR029052">
    <property type="entry name" value="Metallo-depent_PP-like"/>
</dbReference>
<evidence type="ECO:0000256" key="3">
    <source>
        <dbReference type="ARBA" id="ARBA00023211"/>
    </source>
</evidence>
<dbReference type="EMBL" id="JACGCM010001726">
    <property type="protein sequence ID" value="KAF6150694.1"/>
    <property type="molecule type" value="Genomic_DNA"/>
</dbReference>
<dbReference type="SMART" id="SM00156">
    <property type="entry name" value="PP2Ac"/>
    <property type="match status" value="1"/>
</dbReference>
<dbReference type="InterPro" id="IPR004843">
    <property type="entry name" value="Calcineurin-like_PHP"/>
</dbReference>
<reference evidence="6 7" key="1">
    <citation type="journal article" date="2020" name="IScience">
        <title>Genome Sequencing of the Endangered Kingdonia uniflora (Circaeasteraceae, Ranunculales) Reveals Potential Mechanisms of Evolutionary Specialization.</title>
        <authorList>
            <person name="Sun Y."/>
            <person name="Deng T."/>
            <person name="Zhang A."/>
            <person name="Moore M.J."/>
            <person name="Landis J.B."/>
            <person name="Lin N."/>
            <person name="Zhang H."/>
            <person name="Zhang X."/>
            <person name="Huang J."/>
            <person name="Zhang X."/>
            <person name="Sun H."/>
            <person name="Wang H."/>
        </authorList>
    </citation>
    <scope>NUCLEOTIDE SEQUENCE [LARGE SCALE GENOMIC DNA]</scope>
    <source>
        <strain evidence="6">TB1705</strain>
        <tissue evidence="6">Leaf</tissue>
    </source>
</reference>
<comment type="catalytic activity">
    <reaction evidence="4">
        <text>O-phospho-L-threonyl-[protein] + H2O = L-threonyl-[protein] + phosphate</text>
        <dbReference type="Rhea" id="RHEA:47004"/>
        <dbReference type="Rhea" id="RHEA-COMP:11060"/>
        <dbReference type="Rhea" id="RHEA-COMP:11605"/>
        <dbReference type="ChEBI" id="CHEBI:15377"/>
        <dbReference type="ChEBI" id="CHEBI:30013"/>
        <dbReference type="ChEBI" id="CHEBI:43474"/>
        <dbReference type="ChEBI" id="CHEBI:61977"/>
        <dbReference type="EC" id="3.1.3.16"/>
    </reaction>
</comment>
<dbReference type="OrthoDB" id="1930084at2759"/>
<accession>A0A7J7M7E1</accession>
<comment type="caution">
    <text evidence="6">The sequence shown here is derived from an EMBL/GenBank/DDBJ whole genome shotgun (WGS) entry which is preliminary data.</text>
</comment>
<protein>
    <recommendedName>
        <fullName evidence="4">Serine/threonine-protein phosphatase</fullName>
        <ecNumber evidence="4">3.1.3.16</ecNumber>
    </recommendedName>
</protein>
<dbReference type="Pfam" id="PF00149">
    <property type="entry name" value="Metallophos"/>
    <property type="match status" value="2"/>
</dbReference>
<dbReference type="SUPFAM" id="SSF56300">
    <property type="entry name" value="Metallo-dependent phosphatases"/>
    <property type="match status" value="2"/>
</dbReference>
<evidence type="ECO:0000256" key="2">
    <source>
        <dbReference type="ARBA" id="ARBA00022801"/>
    </source>
</evidence>
<dbReference type="PANTHER" id="PTHR45619">
    <property type="entry name" value="SERINE/THREONINE-PROTEIN PHOSPHATASE PP2A-RELATED"/>
    <property type="match status" value="1"/>
</dbReference>
<dbReference type="InterPro" id="IPR047129">
    <property type="entry name" value="PPA2-like"/>
</dbReference>